<accession>A0AAF0TYD2</accession>
<dbReference type="AlphaFoldDB" id="A0AAF0TYD2"/>
<dbReference type="Proteomes" id="UP001234989">
    <property type="component" value="Chromosome 5"/>
</dbReference>
<organism evidence="1 2">
    <name type="scientific">Solanum verrucosum</name>
    <dbReference type="NCBI Taxonomy" id="315347"/>
    <lineage>
        <taxon>Eukaryota</taxon>
        <taxon>Viridiplantae</taxon>
        <taxon>Streptophyta</taxon>
        <taxon>Embryophyta</taxon>
        <taxon>Tracheophyta</taxon>
        <taxon>Spermatophyta</taxon>
        <taxon>Magnoliopsida</taxon>
        <taxon>eudicotyledons</taxon>
        <taxon>Gunneridae</taxon>
        <taxon>Pentapetalae</taxon>
        <taxon>asterids</taxon>
        <taxon>lamiids</taxon>
        <taxon>Solanales</taxon>
        <taxon>Solanaceae</taxon>
        <taxon>Solanoideae</taxon>
        <taxon>Solaneae</taxon>
        <taxon>Solanum</taxon>
    </lineage>
</organism>
<dbReference type="EMBL" id="CP133616">
    <property type="protein sequence ID" value="WMV30925.1"/>
    <property type="molecule type" value="Genomic_DNA"/>
</dbReference>
<evidence type="ECO:0000313" key="2">
    <source>
        <dbReference type="Proteomes" id="UP001234989"/>
    </source>
</evidence>
<protein>
    <submittedName>
        <fullName evidence="1">Uncharacterized protein</fullName>
    </submittedName>
</protein>
<reference evidence="1" key="1">
    <citation type="submission" date="2023-08" db="EMBL/GenBank/DDBJ databases">
        <title>A de novo genome assembly of Solanum verrucosum Schlechtendal, a Mexican diploid species geographically isolated from the other diploid A-genome species in potato relatives.</title>
        <authorList>
            <person name="Hosaka K."/>
        </authorList>
    </citation>
    <scope>NUCLEOTIDE SEQUENCE</scope>
    <source>
        <tissue evidence="1">Young leaves</tissue>
    </source>
</reference>
<evidence type="ECO:0000313" key="1">
    <source>
        <dbReference type="EMBL" id="WMV30925.1"/>
    </source>
</evidence>
<sequence>MFPHKGRDPVLCRVCSSRTICYTTGKLFASEVGEVVRVLHQPEGTRLFVQYYSKSSLKSPVRTCRDFTPLSKEVST</sequence>
<keyword evidence="2" id="KW-1185">Reference proteome</keyword>
<name>A0AAF0TYD2_SOLVR</name>
<gene>
    <name evidence="1" type="ORF">MTR67_024310</name>
</gene>
<proteinExistence type="predicted"/>